<sequence length="80" mass="9015">MVAIESMSRYVSPVHPAIFPHLTLILLGIGIFFTGWFFVYEVTTTSKTRLLFKELVIALVAASFMGFGLLFLLLWVGIYV</sequence>
<protein>
    <recommendedName>
        <fullName evidence="6">Dolichyl-diphosphooligosaccharide-protein glycosyltransferase subunit TMEM258</fullName>
    </recommendedName>
    <alternativeName>
        <fullName evidence="6">Transmembrane protein 258</fullName>
    </alternativeName>
</protein>
<comment type="subcellular location">
    <subcellularLocation>
        <location evidence="1 6">Membrane</location>
        <topology evidence="1 6">Multi-pass membrane protein</topology>
    </subcellularLocation>
</comment>
<evidence type="ECO:0000256" key="5">
    <source>
        <dbReference type="ARBA" id="ARBA00023136"/>
    </source>
</evidence>
<dbReference type="GO" id="GO:0006487">
    <property type="term" value="P:protein N-linked glycosylation"/>
    <property type="evidence" value="ECO:0007669"/>
    <property type="project" value="UniProtKB-UniRule"/>
</dbReference>
<dbReference type="InterPro" id="IPR007915">
    <property type="entry name" value="TMEM258/Ost5"/>
</dbReference>
<evidence type="ECO:0000256" key="4">
    <source>
        <dbReference type="ARBA" id="ARBA00022989"/>
    </source>
</evidence>
<evidence type="ECO:0000313" key="7">
    <source>
        <dbReference type="EMBL" id="CAG7834042.1"/>
    </source>
</evidence>
<dbReference type="EMBL" id="CAJVCH010570096">
    <property type="protein sequence ID" value="CAG7834042.1"/>
    <property type="molecule type" value="Genomic_DNA"/>
</dbReference>
<dbReference type="Pfam" id="PF05251">
    <property type="entry name" value="Ost5"/>
    <property type="match status" value="1"/>
</dbReference>
<evidence type="ECO:0000256" key="1">
    <source>
        <dbReference type="ARBA" id="ARBA00004141"/>
    </source>
</evidence>
<evidence type="ECO:0000256" key="6">
    <source>
        <dbReference type="RuleBase" id="RU367008"/>
    </source>
</evidence>
<comment type="function">
    <text evidence="6">Subunit of the oligosaccharyl transferase (OST) complex that catalyzes the initial transfer of a defined glycan (Glc(3)Man(9)GlcNAc(2) in eukaryotes) from the lipid carrier dolichol-pyrophosphate to an asparagine residue within an Asn-X-Ser/Thr consensus motif in nascent polypeptide chains, the first step in protein N-glycosylation. N-glycosylation occurs cotranslationally and the complex associates with the Sec61 complex at the channel-forming translocon complex that mediates protein translocation across the endoplasmic reticulum (ER). All subunits are required for a maximal enzyme activity.</text>
</comment>
<organism evidence="7 8">
    <name type="scientific">Allacma fusca</name>
    <dbReference type="NCBI Taxonomy" id="39272"/>
    <lineage>
        <taxon>Eukaryota</taxon>
        <taxon>Metazoa</taxon>
        <taxon>Ecdysozoa</taxon>
        <taxon>Arthropoda</taxon>
        <taxon>Hexapoda</taxon>
        <taxon>Collembola</taxon>
        <taxon>Symphypleona</taxon>
        <taxon>Sminthuridae</taxon>
        <taxon>Allacma</taxon>
    </lineage>
</organism>
<evidence type="ECO:0000256" key="3">
    <source>
        <dbReference type="ARBA" id="ARBA00022692"/>
    </source>
</evidence>
<feature type="transmembrane region" description="Helical" evidence="6">
    <location>
        <begin position="55"/>
        <end position="78"/>
    </location>
</feature>
<comment type="similarity">
    <text evidence="2 6">Belongs to the OST5 family.</text>
</comment>
<dbReference type="PANTHER" id="PTHR13636">
    <property type="entry name" value="TRANSMEMBRANE PROTEIN 258"/>
    <property type="match status" value="1"/>
</dbReference>
<proteinExistence type="inferred from homology"/>
<comment type="caution">
    <text evidence="7">The sequence shown here is derived from an EMBL/GenBank/DDBJ whole genome shotgun (WGS) entry which is preliminary data.</text>
</comment>
<keyword evidence="4 6" id="KW-1133">Transmembrane helix</keyword>
<dbReference type="AlphaFoldDB" id="A0A8J2PZC7"/>
<evidence type="ECO:0000313" key="8">
    <source>
        <dbReference type="Proteomes" id="UP000708208"/>
    </source>
</evidence>
<gene>
    <name evidence="7" type="ORF">AFUS01_LOCUS43587</name>
</gene>
<keyword evidence="5 6" id="KW-0472">Membrane</keyword>
<evidence type="ECO:0000256" key="2">
    <source>
        <dbReference type="ARBA" id="ARBA00009825"/>
    </source>
</evidence>
<keyword evidence="8" id="KW-1185">Reference proteome</keyword>
<comment type="subunit">
    <text evidence="6">Component of the oligosaccharyltransferase (OST) complex.</text>
</comment>
<accession>A0A8J2PZC7</accession>
<keyword evidence="3 6" id="KW-0812">Transmembrane</keyword>
<dbReference type="GO" id="GO:0008250">
    <property type="term" value="C:oligosaccharyltransferase complex"/>
    <property type="evidence" value="ECO:0007669"/>
    <property type="project" value="UniProtKB-UniRule"/>
</dbReference>
<dbReference type="Proteomes" id="UP000708208">
    <property type="component" value="Unassembled WGS sequence"/>
</dbReference>
<reference evidence="7" key="1">
    <citation type="submission" date="2021-06" db="EMBL/GenBank/DDBJ databases">
        <authorList>
            <person name="Hodson N. C."/>
            <person name="Mongue J. A."/>
            <person name="Jaron S. K."/>
        </authorList>
    </citation>
    <scope>NUCLEOTIDE SEQUENCE</scope>
</reference>
<name>A0A8J2PZC7_9HEXA</name>
<feature type="transmembrane region" description="Helical" evidence="6">
    <location>
        <begin position="18"/>
        <end position="43"/>
    </location>
</feature>